<dbReference type="SUPFAM" id="SSF55394">
    <property type="entry name" value="Bactericidal permeability-increasing protein, BPI"/>
    <property type="match status" value="1"/>
</dbReference>
<evidence type="ECO:0008006" key="2">
    <source>
        <dbReference type="Google" id="ProtNLM"/>
    </source>
</evidence>
<dbReference type="AlphaFoldDB" id="V6LXC8"/>
<dbReference type="GO" id="GO:0008289">
    <property type="term" value="F:lipid binding"/>
    <property type="evidence" value="ECO:0007669"/>
    <property type="project" value="InterPro"/>
</dbReference>
<proteinExistence type="predicted"/>
<evidence type="ECO:0000313" key="1">
    <source>
        <dbReference type="EMBL" id="EST48376.1"/>
    </source>
</evidence>
<accession>V6LXC8</accession>
<dbReference type="EMBL" id="KI545989">
    <property type="protein sequence ID" value="EST48376.1"/>
    <property type="molecule type" value="Genomic_DNA"/>
</dbReference>
<sequence>MIVLVLTVGCYNISFDNDTPKIEDSAMRVFVTGPGIERYAKKNIKSTLTDLQTSISAINIQFSIAGVLINLQNGRIMGVDLNDINIFLQNNSAVINLKHVVLDMIFELKLEQKAFPYLYDSGSLSLTIRDLGVQTYLSIVFGDNCKNTYSLQTRNMVIVIDDFQIQFQCNNMVLLNSISLFITSYLKDLLNGELGQQFGSGLTESLLQLLNDFVYLAKSDYTSPITTDQRYFNGMQITENVIQVNSTGQRCIHNAANQRCYGYLNQTVTSTRTFFTNHDVQYQIEKLAFNSGFKLYLNQQRSFGGIQIVNITLTQFHNMGAELEVVVMFNGRSETLKFLEPVTFSLVRVNDQGTDFGRFVIRLTNLISVTSLKNEQIADLSSYFEKTFGEYDIVYANALGVSVEKAEVIYLDDNWIHIGSYIE</sequence>
<reference evidence="1" key="1">
    <citation type="journal article" date="2014" name="PLoS Genet.">
        <title>The Genome of Spironucleus salmonicida Highlights a Fish Pathogen Adapted to Fluctuating Environments.</title>
        <authorList>
            <person name="Xu F."/>
            <person name="Jerlstrom-Hultqvist J."/>
            <person name="Einarsson E."/>
            <person name="Astvaldsson A."/>
            <person name="Svard S.G."/>
            <person name="Andersson J.O."/>
        </authorList>
    </citation>
    <scope>NUCLEOTIDE SEQUENCE</scope>
</reference>
<name>V6LXC8_9EUKA</name>
<dbReference type="VEuPathDB" id="GiardiaDB:SS50377_28372"/>
<dbReference type="Gene3D" id="3.15.10.10">
    <property type="entry name" value="Bactericidal permeability-increasing protein, domain 1"/>
    <property type="match status" value="1"/>
</dbReference>
<gene>
    <name evidence="1" type="ORF">SS50377_11450</name>
</gene>
<protein>
    <recommendedName>
        <fullName evidence="2">BPI-like protein</fullName>
    </recommendedName>
</protein>
<organism evidence="1">
    <name type="scientific">Spironucleus salmonicida</name>
    <dbReference type="NCBI Taxonomy" id="348837"/>
    <lineage>
        <taxon>Eukaryota</taxon>
        <taxon>Metamonada</taxon>
        <taxon>Diplomonadida</taxon>
        <taxon>Hexamitidae</taxon>
        <taxon>Hexamitinae</taxon>
        <taxon>Spironucleus</taxon>
    </lineage>
</organism>
<dbReference type="InterPro" id="IPR017943">
    <property type="entry name" value="Bactericidal_perm-incr_a/b_dom"/>
</dbReference>